<feature type="compositionally biased region" description="Low complexity" evidence="1">
    <location>
        <begin position="74"/>
        <end position="86"/>
    </location>
</feature>
<dbReference type="EMBL" id="FOAP01000014">
    <property type="protein sequence ID" value="SEM28415.1"/>
    <property type="molecule type" value="Genomic_DNA"/>
</dbReference>
<feature type="signal peptide" evidence="2">
    <location>
        <begin position="1"/>
        <end position="24"/>
    </location>
</feature>
<proteinExistence type="predicted"/>
<accession>A0A1H7X468</accession>
<keyword evidence="2" id="KW-0732">Signal</keyword>
<gene>
    <name evidence="3" type="ORF">SAMN05444354_11487</name>
</gene>
<feature type="region of interest" description="Disordered" evidence="1">
    <location>
        <begin position="190"/>
        <end position="262"/>
    </location>
</feature>
<name>A0A1H7X468_STIAU</name>
<organism evidence="3 4">
    <name type="scientific">Stigmatella aurantiaca</name>
    <dbReference type="NCBI Taxonomy" id="41"/>
    <lineage>
        <taxon>Bacteria</taxon>
        <taxon>Pseudomonadati</taxon>
        <taxon>Myxococcota</taxon>
        <taxon>Myxococcia</taxon>
        <taxon>Myxococcales</taxon>
        <taxon>Cystobacterineae</taxon>
        <taxon>Archangiaceae</taxon>
        <taxon>Stigmatella</taxon>
    </lineage>
</organism>
<feature type="compositionally biased region" description="Basic and acidic residues" evidence="1">
    <location>
        <begin position="223"/>
        <end position="237"/>
    </location>
</feature>
<keyword evidence="4" id="KW-1185">Reference proteome</keyword>
<evidence type="ECO:0000313" key="3">
    <source>
        <dbReference type="EMBL" id="SEM28415.1"/>
    </source>
</evidence>
<sequence>MNRFLGFSSLGLAALALVVALANSSPVIVPPPPVVEVPGAAGPELQVLEKRVQALEGTVQLLSQRLREAERRPGSAAAPGEGAPPAALAAEVDQLKDEIRGLMAGEALNSEGGREYLKEMMTSVQDEMRDARRKEQEQRWMQAMSQVQLDRSGNWRKFVSEAGLNAGQEQQLMRRLEDEDARRKTLIEEVRAGTKQPREMQRELREARKQTDEEMQKLLGADQQKKYVEARRDEWRQARGVGGPGGPGGQGGRRDANGGGRP</sequence>
<evidence type="ECO:0000313" key="4">
    <source>
        <dbReference type="Proteomes" id="UP000182719"/>
    </source>
</evidence>
<dbReference type="Proteomes" id="UP000182719">
    <property type="component" value="Unassembled WGS sequence"/>
</dbReference>
<dbReference type="OrthoDB" id="5382514at2"/>
<dbReference type="AlphaFoldDB" id="A0A1H7X468"/>
<evidence type="ECO:0000256" key="1">
    <source>
        <dbReference type="SAM" id="MobiDB-lite"/>
    </source>
</evidence>
<feature type="compositionally biased region" description="Basic and acidic residues" evidence="1">
    <location>
        <begin position="190"/>
        <end position="216"/>
    </location>
</feature>
<reference evidence="4" key="1">
    <citation type="submission" date="2016-10" db="EMBL/GenBank/DDBJ databases">
        <authorList>
            <person name="Varghese N."/>
            <person name="Submissions S."/>
        </authorList>
    </citation>
    <scope>NUCLEOTIDE SEQUENCE [LARGE SCALE GENOMIC DNA]</scope>
    <source>
        <strain evidence="4">DSM 17044</strain>
    </source>
</reference>
<feature type="chain" id="PRO_5010307590" description="LTXXQ motif family protein" evidence="2">
    <location>
        <begin position="25"/>
        <end position="262"/>
    </location>
</feature>
<evidence type="ECO:0000256" key="2">
    <source>
        <dbReference type="SAM" id="SignalP"/>
    </source>
</evidence>
<evidence type="ECO:0008006" key="5">
    <source>
        <dbReference type="Google" id="ProtNLM"/>
    </source>
</evidence>
<feature type="compositionally biased region" description="Gly residues" evidence="1">
    <location>
        <begin position="240"/>
        <end position="262"/>
    </location>
</feature>
<feature type="region of interest" description="Disordered" evidence="1">
    <location>
        <begin position="66"/>
        <end position="86"/>
    </location>
</feature>
<protein>
    <recommendedName>
        <fullName evidence="5">LTXXQ motif family protein</fullName>
    </recommendedName>
</protein>